<proteinExistence type="predicted"/>
<organism evidence="1 2">
    <name type="scientific">Chryseobacterium piscicola</name>
    <dbReference type="NCBI Taxonomy" id="551459"/>
    <lineage>
        <taxon>Bacteria</taxon>
        <taxon>Pseudomonadati</taxon>
        <taxon>Bacteroidota</taxon>
        <taxon>Flavobacteriia</taxon>
        <taxon>Flavobacteriales</taxon>
        <taxon>Weeksellaceae</taxon>
        <taxon>Chryseobacterium group</taxon>
        <taxon>Chryseobacterium</taxon>
    </lineage>
</organism>
<dbReference type="AlphaFoldDB" id="A0A2S7KE96"/>
<evidence type="ECO:0008006" key="3">
    <source>
        <dbReference type="Google" id="ProtNLM"/>
    </source>
</evidence>
<dbReference type="RefSeq" id="WP_076452566.1">
    <property type="nucleotide sequence ID" value="NZ_FTOJ01000010.1"/>
</dbReference>
<dbReference type="OrthoDB" id="770928at2"/>
<sequence length="72" mass="8602">MDIRIIIRIHNLVHIQQTGSPKSLAENLKLSERMVYHYLNYMKLEMNAPIVYNFKKQSYCYTEDAGFCFVRN</sequence>
<evidence type="ECO:0000313" key="1">
    <source>
        <dbReference type="EMBL" id="PQA92794.1"/>
    </source>
</evidence>
<gene>
    <name evidence="1" type="ORF">B0A70_10440</name>
</gene>
<dbReference type="EMBL" id="MUGO01000014">
    <property type="protein sequence ID" value="PQA92794.1"/>
    <property type="molecule type" value="Genomic_DNA"/>
</dbReference>
<keyword evidence="2" id="KW-1185">Reference proteome</keyword>
<evidence type="ECO:0000313" key="2">
    <source>
        <dbReference type="Proteomes" id="UP000238314"/>
    </source>
</evidence>
<name>A0A2S7KE96_9FLAO</name>
<comment type="caution">
    <text evidence="1">The sequence shown here is derived from an EMBL/GenBank/DDBJ whole genome shotgun (WGS) entry which is preliminary data.</text>
</comment>
<protein>
    <recommendedName>
        <fullName evidence="3">HTH domain-containing protein</fullName>
    </recommendedName>
</protein>
<accession>A0A2S7KE96</accession>
<reference evidence="1 2" key="1">
    <citation type="submission" date="2016-11" db="EMBL/GenBank/DDBJ databases">
        <title>Whole genomes of Flavobacteriaceae.</title>
        <authorList>
            <person name="Stine C."/>
            <person name="Li C."/>
            <person name="Tadesse D."/>
        </authorList>
    </citation>
    <scope>NUCLEOTIDE SEQUENCE [LARGE SCALE GENOMIC DNA]</scope>
    <source>
        <strain evidence="1 2">DSM 21068</strain>
    </source>
</reference>
<dbReference type="Proteomes" id="UP000238314">
    <property type="component" value="Unassembled WGS sequence"/>
</dbReference>